<dbReference type="Gene3D" id="1.10.287.130">
    <property type="match status" value="1"/>
</dbReference>
<keyword evidence="4" id="KW-0808">Transferase</keyword>
<dbReference type="SUPFAM" id="SSF47384">
    <property type="entry name" value="Homodimeric domain of signal transducing histidine kinase"/>
    <property type="match status" value="1"/>
</dbReference>
<keyword evidence="11" id="KW-1185">Reference proteome</keyword>
<feature type="domain" description="Response regulatory" evidence="9">
    <location>
        <begin position="455"/>
        <end position="572"/>
    </location>
</feature>
<dbReference type="EC" id="2.7.13.3" evidence="2"/>
<dbReference type="SMART" id="SM00387">
    <property type="entry name" value="HATPase_c"/>
    <property type="match status" value="1"/>
</dbReference>
<proteinExistence type="predicted"/>
<feature type="modified residue" description="4-aspartylphosphate" evidence="6">
    <location>
        <position position="506"/>
    </location>
</feature>
<dbReference type="Gene3D" id="3.40.50.2300">
    <property type="match status" value="1"/>
</dbReference>
<dbReference type="EMBL" id="JABSNM010000008">
    <property type="protein sequence ID" value="NRT56357.1"/>
    <property type="molecule type" value="Genomic_DNA"/>
</dbReference>
<dbReference type="InterPro" id="IPR036097">
    <property type="entry name" value="HisK_dim/P_sf"/>
</dbReference>
<feature type="transmembrane region" description="Helical" evidence="7">
    <location>
        <begin position="132"/>
        <end position="151"/>
    </location>
</feature>
<feature type="transmembrane region" description="Helical" evidence="7">
    <location>
        <begin position="20"/>
        <end position="39"/>
    </location>
</feature>
<sequence>MHARRVRLHQLAALQRNTPFIVLGSLLVAAAQTGVLAGVVPARRLLPWLALLGLHSVLRLALWRHTARRRDWPAQVDALLRRHTALSLTSGLLWAGGALAFLPHGQIEHRLLVIFMLAGMVSSSLHSQTIHLPAFMAFFLPCAVGAVGGSLGLGGPLYQAVAFAVFAYVLLTIRFAHTLNGKLVESLRARFEIAALAERLREQKDAAEQANMAKSRFLAAASHDLRQPVHSLSLLVGTLRQEPLPDTARPIVDHIGEAVRTLGTLFSSLLDISRLDAGVMEARPRAVALRPLLTRLAEEARPLAQAKGLGLRLHGPEVTVRTDPVLLERIVRNLLSNAIRYTERGRVVLGCRRRGLRIEVQVIDTGLGMTEEDQRRCFQEFVQLQPASSERQGIGLGLAIVQRLARLLEHPLHMRSHPGRGTAVGIVLPTTTPTPEPADPAPARPPSPHIATGRRVLVLDDDPSILIALELLLTRWGWQPVLAGTLESLRERATQDHECPALIITDLGLEHGTGGLEAIEALREEFNSDLPALLITGNTAPERLREARAAGHALLHKPVDPDRLKATIERLARVGAP</sequence>
<keyword evidence="3 6" id="KW-0597">Phosphoprotein</keyword>
<dbReference type="PANTHER" id="PTHR43047:SF9">
    <property type="entry name" value="HISTIDINE KINASE"/>
    <property type="match status" value="1"/>
</dbReference>
<evidence type="ECO:0000256" key="2">
    <source>
        <dbReference type="ARBA" id="ARBA00012438"/>
    </source>
</evidence>
<evidence type="ECO:0000256" key="1">
    <source>
        <dbReference type="ARBA" id="ARBA00000085"/>
    </source>
</evidence>
<reference evidence="10 11" key="1">
    <citation type="submission" date="2020-05" db="EMBL/GenBank/DDBJ databases">
        <title>Genomic Encyclopedia of Type Strains, Phase IV (KMG-V): Genome sequencing to study the core and pangenomes of soil and plant-associated prokaryotes.</title>
        <authorList>
            <person name="Whitman W."/>
        </authorList>
    </citation>
    <scope>NUCLEOTIDE SEQUENCE [LARGE SCALE GENOMIC DNA]</scope>
    <source>
        <strain evidence="10 11">C29</strain>
    </source>
</reference>
<feature type="transmembrane region" description="Helical" evidence="7">
    <location>
        <begin position="157"/>
        <end position="176"/>
    </location>
</feature>
<organism evidence="10 11">
    <name type="scientific">Sphaerotilus uruguayifluvii</name>
    <dbReference type="NCBI Taxonomy" id="2735897"/>
    <lineage>
        <taxon>Bacteria</taxon>
        <taxon>Pseudomonadati</taxon>
        <taxon>Pseudomonadota</taxon>
        <taxon>Betaproteobacteria</taxon>
        <taxon>Burkholderiales</taxon>
        <taxon>Sphaerotilaceae</taxon>
        <taxon>Sphaerotilus</taxon>
    </lineage>
</organism>
<dbReference type="PANTHER" id="PTHR43047">
    <property type="entry name" value="TWO-COMPONENT HISTIDINE PROTEIN KINASE"/>
    <property type="match status" value="1"/>
</dbReference>
<evidence type="ECO:0000256" key="5">
    <source>
        <dbReference type="ARBA" id="ARBA00022777"/>
    </source>
</evidence>
<dbReference type="CDD" id="cd00082">
    <property type="entry name" value="HisKA"/>
    <property type="match status" value="1"/>
</dbReference>
<dbReference type="PRINTS" id="PR00344">
    <property type="entry name" value="BCTRLSENSOR"/>
</dbReference>
<dbReference type="InterPro" id="IPR036890">
    <property type="entry name" value="HATPase_C_sf"/>
</dbReference>
<dbReference type="SUPFAM" id="SSF52172">
    <property type="entry name" value="CheY-like"/>
    <property type="match status" value="1"/>
</dbReference>
<dbReference type="InterPro" id="IPR003594">
    <property type="entry name" value="HATPase_dom"/>
</dbReference>
<dbReference type="SUPFAM" id="SSF55874">
    <property type="entry name" value="ATPase domain of HSP90 chaperone/DNA topoisomerase II/histidine kinase"/>
    <property type="match status" value="1"/>
</dbReference>
<dbReference type="Proteomes" id="UP001516061">
    <property type="component" value="Unassembled WGS sequence"/>
</dbReference>
<keyword evidence="7" id="KW-0472">Membrane</keyword>
<evidence type="ECO:0000256" key="6">
    <source>
        <dbReference type="PROSITE-ProRule" id="PRU00169"/>
    </source>
</evidence>
<dbReference type="Gene3D" id="3.30.565.10">
    <property type="entry name" value="Histidine kinase-like ATPase, C-terminal domain"/>
    <property type="match status" value="1"/>
</dbReference>
<comment type="catalytic activity">
    <reaction evidence="1">
        <text>ATP + protein L-histidine = ADP + protein N-phospho-L-histidine.</text>
        <dbReference type="EC" id="2.7.13.3"/>
    </reaction>
</comment>
<dbReference type="InterPro" id="IPR004358">
    <property type="entry name" value="Sig_transdc_His_kin-like_C"/>
</dbReference>
<protein>
    <recommendedName>
        <fullName evidence="2">histidine kinase</fullName>
        <ecNumber evidence="2">2.7.13.3</ecNumber>
    </recommendedName>
</protein>
<feature type="transmembrane region" description="Helical" evidence="7">
    <location>
        <begin position="45"/>
        <end position="63"/>
    </location>
</feature>
<keyword evidence="5" id="KW-0418">Kinase</keyword>
<feature type="transmembrane region" description="Helical" evidence="7">
    <location>
        <begin position="84"/>
        <end position="103"/>
    </location>
</feature>
<name>A0ABX2G233_9BURK</name>
<dbReference type="InterPro" id="IPR005467">
    <property type="entry name" value="His_kinase_dom"/>
</dbReference>
<evidence type="ECO:0000256" key="3">
    <source>
        <dbReference type="ARBA" id="ARBA00022553"/>
    </source>
</evidence>
<evidence type="ECO:0000259" key="9">
    <source>
        <dbReference type="PROSITE" id="PS50110"/>
    </source>
</evidence>
<dbReference type="InterPro" id="IPR001789">
    <property type="entry name" value="Sig_transdc_resp-reg_receiver"/>
</dbReference>
<dbReference type="SMART" id="SM00388">
    <property type="entry name" value="HisKA"/>
    <property type="match status" value="1"/>
</dbReference>
<evidence type="ECO:0000259" key="8">
    <source>
        <dbReference type="PROSITE" id="PS50109"/>
    </source>
</evidence>
<dbReference type="InterPro" id="IPR011006">
    <property type="entry name" value="CheY-like_superfamily"/>
</dbReference>
<dbReference type="SMART" id="SM00448">
    <property type="entry name" value="REC"/>
    <property type="match status" value="1"/>
</dbReference>
<keyword evidence="7" id="KW-1133">Transmembrane helix</keyword>
<evidence type="ECO:0000256" key="7">
    <source>
        <dbReference type="SAM" id="Phobius"/>
    </source>
</evidence>
<feature type="domain" description="Histidine kinase" evidence="8">
    <location>
        <begin position="220"/>
        <end position="432"/>
    </location>
</feature>
<evidence type="ECO:0000313" key="11">
    <source>
        <dbReference type="Proteomes" id="UP001516061"/>
    </source>
</evidence>
<gene>
    <name evidence="10" type="ORF">HNQ01_002100</name>
</gene>
<evidence type="ECO:0000313" key="10">
    <source>
        <dbReference type="EMBL" id="NRT56357.1"/>
    </source>
</evidence>
<keyword evidence="7" id="KW-0812">Transmembrane</keyword>
<dbReference type="InterPro" id="IPR003661">
    <property type="entry name" value="HisK_dim/P_dom"/>
</dbReference>
<dbReference type="Pfam" id="PF00072">
    <property type="entry name" value="Response_reg"/>
    <property type="match status" value="1"/>
</dbReference>
<comment type="caution">
    <text evidence="10">The sequence shown here is derived from an EMBL/GenBank/DDBJ whole genome shotgun (WGS) entry which is preliminary data.</text>
</comment>
<accession>A0ABX2G233</accession>
<dbReference type="Pfam" id="PF02518">
    <property type="entry name" value="HATPase_c"/>
    <property type="match status" value="1"/>
</dbReference>
<dbReference type="PROSITE" id="PS50109">
    <property type="entry name" value="HIS_KIN"/>
    <property type="match status" value="1"/>
</dbReference>
<dbReference type="PROSITE" id="PS50110">
    <property type="entry name" value="RESPONSE_REGULATORY"/>
    <property type="match status" value="1"/>
</dbReference>
<dbReference type="Pfam" id="PF00512">
    <property type="entry name" value="HisKA"/>
    <property type="match status" value="1"/>
</dbReference>
<evidence type="ECO:0000256" key="4">
    <source>
        <dbReference type="ARBA" id="ARBA00022679"/>
    </source>
</evidence>